<dbReference type="SUPFAM" id="SSF55545">
    <property type="entry name" value="beta-N-acetylhexosaminidase-like domain"/>
    <property type="match status" value="1"/>
</dbReference>
<dbReference type="InterPro" id="IPR029018">
    <property type="entry name" value="Hex-like_dom2"/>
</dbReference>
<name>A0A0K1JFE5_9MICO</name>
<dbReference type="EMBL" id="CP011112">
    <property type="protein sequence ID" value="AKU15426.1"/>
    <property type="molecule type" value="Genomic_DNA"/>
</dbReference>
<feature type="chain" id="PRO_5038424954" evidence="5">
    <location>
        <begin position="26"/>
        <end position="510"/>
    </location>
</feature>
<dbReference type="InterPro" id="IPR015882">
    <property type="entry name" value="HEX_bac_N"/>
</dbReference>
<dbReference type="GO" id="GO:0005975">
    <property type="term" value="P:carbohydrate metabolic process"/>
    <property type="evidence" value="ECO:0007669"/>
    <property type="project" value="InterPro"/>
</dbReference>
<sequence length="510" mass="56032">MKLSRRAALSLAGSAVLAPIGVRTAAAAVAAPTTLPVLRQWTAGPSPYAFGQGTRVVIARADEAELSRLATDFAADLRTVTGVPVSTTVGDARPGDILLGLGAVAGSSSSERHRVASGPILKVTAPERSGVFYGSRSVLQWLRQGWTVAGGTATDWPSYPERGLLVDTGRKFLSIPFLRRQIREISYLKLNYLHLHLNDVNGMRLESTTHPEVVSPQHYTQAEMRDLIAYADRYNVRIRPELDFPAHLTPILDAHPELRLVSKSGTVAPELIDLSKPAAYDLMGDLMREFLPMFPGKYWHIGADEYVTNYDDYPQLQAYARTKFGPNATGKDTYHGYFNWANAIVRAHGKTAHAWNDGMAPGGATIKVDTDIVIEHWSRSGPPPWFGPAYSLQQLVDQGHTVMNVPFTPTNYTLGGWASPFNTHPAVMYDTWDAALSVDGSRLRPEDESKNLGSRLALWCDDPAPQTETQIEEALFHRLQVMAQKTLGTKHPWLYASFITNINAVGHAPD</sequence>
<dbReference type="PRINTS" id="PR00738">
    <property type="entry name" value="GLHYDRLASE20"/>
</dbReference>
<evidence type="ECO:0000259" key="6">
    <source>
        <dbReference type="Pfam" id="PF00728"/>
    </source>
</evidence>
<feature type="signal peptide" evidence="5">
    <location>
        <begin position="1"/>
        <end position="25"/>
    </location>
</feature>
<dbReference type="AlphaFoldDB" id="A0A0K1JFE5"/>
<dbReference type="Proteomes" id="UP000066480">
    <property type="component" value="Chromosome"/>
</dbReference>
<keyword evidence="9" id="KW-1185">Reference proteome</keyword>
<evidence type="ECO:0000259" key="7">
    <source>
        <dbReference type="Pfam" id="PF02838"/>
    </source>
</evidence>
<keyword evidence="3" id="KW-0326">Glycosidase</keyword>
<dbReference type="Pfam" id="PF00728">
    <property type="entry name" value="Glyco_hydro_20"/>
    <property type="match status" value="1"/>
</dbReference>
<protein>
    <submittedName>
        <fullName evidence="8">Uncharacterized protein</fullName>
    </submittedName>
</protein>
<dbReference type="Gene3D" id="3.20.20.80">
    <property type="entry name" value="Glycosidases"/>
    <property type="match status" value="1"/>
</dbReference>
<reference evidence="8 9" key="1">
    <citation type="submission" date="2015-03" db="EMBL/GenBank/DDBJ databases">
        <title>Luteipulveratus halotolerans sp. nov., a novel actinobacterium (Dermacoccaceae) from Sarawak, Malaysia.</title>
        <authorList>
            <person name="Juboi H."/>
            <person name="Basik A."/>
            <person name="Shamsul S.S."/>
            <person name="Arnold P."/>
            <person name="Schmitt E.K."/>
            <person name="Sanglier J.-J."/>
            <person name="Yeo T."/>
        </authorList>
    </citation>
    <scope>NUCLEOTIDE SEQUENCE [LARGE SCALE GENOMIC DNA]</scope>
    <source>
        <strain evidence="8 9">MN07-A0370</strain>
    </source>
</reference>
<evidence type="ECO:0000256" key="1">
    <source>
        <dbReference type="ARBA" id="ARBA00006285"/>
    </source>
</evidence>
<dbReference type="OrthoDB" id="5480482at2"/>
<evidence type="ECO:0000256" key="2">
    <source>
        <dbReference type="ARBA" id="ARBA00022801"/>
    </source>
</evidence>
<dbReference type="InterPro" id="IPR017853">
    <property type="entry name" value="GH"/>
</dbReference>
<dbReference type="SUPFAM" id="SSF51445">
    <property type="entry name" value="(Trans)glycosidases"/>
    <property type="match status" value="1"/>
</dbReference>
<dbReference type="Gene3D" id="3.30.379.10">
    <property type="entry name" value="Chitobiase/beta-hexosaminidase domain 2-like"/>
    <property type="match status" value="1"/>
</dbReference>
<keyword evidence="2" id="KW-0378">Hydrolase</keyword>
<comment type="similarity">
    <text evidence="1">Belongs to the glycosyl hydrolase 20 family.</text>
</comment>
<dbReference type="Pfam" id="PF02838">
    <property type="entry name" value="Glyco_hydro_20b"/>
    <property type="match status" value="1"/>
</dbReference>
<dbReference type="STRING" id="571913.VV02_05350"/>
<keyword evidence="5" id="KW-0732">Signal</keyword>
<evidence type="ECO:0000313" key="9">
    <source>
        <dbReference type="Proteomes" id="UP000066480"/>
    </source>
</evidence>
<dbReference type="InterPro" id="IPR015883">
    <property type="entry name" value="Glyco_hydro_20_cat"/>
</dbReference>
<dbReference type="GO" id="GO:0004563">
    <property type="term" value="F:beta-N-acetylhexosaminidase activity"/>
    <property type="evidence" value="ECO:0007669"/>
    <property type="project" value="InterPro"/>
</dbReference>
<proteinExistence type="inferred from homology"/>
<evidence type="ECO:0000313" key="8">
    <source>
        <dbReference type="EMBL" id="AKU15426.1"/>
    </source>
</evidence>
<evidence type="ECO:0000256" key="4">
    <source>
        <dbReference type="PIRSR" id="PIRSR625705-1"/>
    </source>
</evidence>
<dbReference type="InterPro" id="IPR052764">
    <property type="entry name" value="GH20_Enzymes"/>
</dbReference>
<accession>A0A0K1JFE5</accession>
<dbReference type="KEGG" id="lmoi:VV02_05350"/>
<dbReference type="PANTHER" id="PTHR43678">
    <property type="entry name" value="PUTATIVE (AFU_ORTHOLOGUE AFUA_2G00640)-RELATED"/>
    <property type="match status" value="1"/>
</dbReference>
<dbReference type="CDD" id="cd06564">
    <property type="entry name" value="GH20_DspB_LnbB-like"/>
    <property type="match status" value="1"/>
</dbReference>
<dbReference type="RefSeq" id="WP_052590317.1">
    <property type="nucleotide sequence ID" value="NZ_CP011112.1"/>
</dbReference>
<evidence type="ECO:0000256" key="3">
    <source>
        <dbReference type="ARBA" id="ARBA00023295"/>
    </source>
</evidence>
<dbReference type="InterPro" id="IPR025705">
    <property type="entry name" value="Beta_hexosaminidase_sua/sub"/>
</dbReference>
<feature type="domain" description="Beta-hexosaminidase bacterial type N-terminal" evidence="7">
    <location>
        <begin position="32"/>
        <end position="156"/>
    </location>
</feature>
<gene>
    <name evidence="8" type="ORF">VV02_05350</name>
</gene>
<feature type="domain" description="Glycoside hydrolase family 20 catalytic" evidence="6">
    <location>
        <begin position="159"/>
        <end position="483"/>
    </location>
</feature>
<feature type="active site" description="Proton donor" evidence="4">
    <location>
        <position position="305"/>
    </location>
</feature>
<organism evidence="8 9">
    <name type="scientific">Luteipulveratus mongoliensis</name>
    <dbReference type="NCBI Taxonomy" id="571913"/>
    <lineage>
        <taxon>Bacteria</taxon>
        <taxon>Bacillati</taxon>
        <taxon>Actinomycetota</taxon>
        <taxon>Actinomycetes</taxon>
        <taxon>Micrococcales</taxon>
        <taxon>Dermacoccaceae</taxon>
        <taxon>Luteipulveratus</taxon>
    </lineage>
</organism>
<evidence type="ECO:0000256" key="5">
    <source>
        <dbReference type="SAM" id="SignalP"/>
    </source>
</evidence>
<dbReference type="PANTHER" id="PTHR43678:SF1">
    <property type="entry name" value="BETA-N-ACETYLHEXOSAMINIDASE"/>
    <property type="match status" value="1"/>
</dbReference>